<dbReference type="BioCyc" id="ASP62977:ACIAD_RS16465-MONOMER"/>
<organism evidence="2 3">
    <name type="scientific">Acinetobacter baylyi (strain ATCC 33305 / BD413 / ADP1)</name>
    <dbReference type="NCBI Taxonomy" id="62977"/>
    <lineage>
        <taxon>Bacteria</taxon>
        <taxon>Pseudomonadati</taxon>
        <taxon>Pseudomonadota</taxon>
        <taxon>Gammaproteobacteria</taxon>
        <taxon>Moraxellales</taxon>
        <taxon>Moraxellaceae</taxon>
        <taxon>Acinetobacter</taxon>
    </lineage>
</organism>
<dbReference type="OrthoDB" id="256753at2"/>
<sequence>MKVFYCHNCHHQVFFNNTFCENCNTLLGYQVNHKTMGTFEQVDAEHWKSLNPQDQGQLFKPCYNYRHHQICNWMIEADDPNIYCESCRLTHIIPDLSLDKSVMYWHRLEKAKRRFLYLTQQLNISPRPKKDDDDRYGLRFNFLMSSPNQPVMTGHQLGTITLNASEADVVHREKTRLNMGENYRTVLGHFRHESGHYYFDVMTHLYPEWLEEFRYYFGDERLDYGKALEDYYENGPIEHWQEFYISRYACAHPWEDWAETWAHYLHMMDTLDTAYHAGICIEANHKIDPDMHFKESPIGSLDFEHTLTNWFALSYSLNALNRSMGLEDAYPFTLSNGVLDKLRFIHRTLMKVALKPETRRSNNQEIF</sequence>
<dbReference type="RefSeq" id="WP_011182849.1">
    <property type="nucleotide sequence ID" value="NC_005966.1"/>
</dbReference>
<proteinExistence type="predicted"/>
<name>Q6F6P1_ACIAD</name>
<dbReference type="InterPro" id="IPR031321">
    <property type="entry name" value="UCP012641"/>
</dbReference>
<dbReference type="EMBL" id="CR543861">
    <property type="protein sequence ID" value="CAG70276.1"/>
    <property type="molecule type" value="Genomic_DNA"/>
</dbReference>
<evidence type="ECO:0000259" key="1">
    <source>
        <dbReference type="Pfam" id="PF10005"/>
    </source>
</evidence>
<reference evidence="2 3" key="1">
    <citation type="journal article" date="2004" name="Nucleic Acids Res.">
        <title>Unique features revealed by the genome sequence of Acinetobacter sp. ADP1, a versatile and naturally transformation competent bacterium.</title>
        <authorList>
            <person name="Barbe V."/>
            <person name="Vallenet D."/>
            <person name="Fonknechten N."/>
            <person name="Kreimeyer A."/>
            <person name="Oztas S."/>
            <person name="Labarre L."/>
            <person name="Cruveiller S."/>
            <person name="Robert C."/>
            <person name="Duprat S."/>
            <person name="Wincker P."/>
            <person name="Ornston L.N."/>
            <person name="Weissenbach J."/>
            <person name="Marliere P."/>
            <person name="Cohen G.N."/>
            <person name="Medigue C."/>
        </authorList>
    </citation>
    <scope>NUCLEOTIDE SEQUENCE [LARGE SCALE GENOMIC DNA]</scope>
    <source>
        <strain evidence="3">ATCC 33305 / BD413 / ADP1</strain>
    </source>
</reference>
<gene>
    <name evidence="2" type="ordered locus">ACIAD3645</name>
</gene>
<dbReference type="AlphaFoldDB" id="Q6F6P1"/>
<dbReference type="HOGENOM" id="CLU_048114_0_0_6"/>
<protein>
    <recommendedName>
        <fullName evidence="1">Zinc-ribbon domain-containing protein</fullName>
    </recommendedName>
</protein>
<dbReference type="KEGG" id="aci:ACIAD3645"/>
<evidence type="ECO:0000313" key="2">
    <source>
        <dbReference type="EMBL" id="CAG70276.1"/>
    </source>
</evidence>
<dbReference type="PIRSF" id="PIRSF012641">
    <property type="entry name" value="UCP012641"/>
    <property type="match status" value="1"/>
</dbReference>
<dbReference type="Pfam" id="PF10005">
    <property type="entry name" value="Zn_ribbon_DZR_6"/>
    <property type="match status" value="1"/>
</dbReference>
<dbReference type="Pfam" id="PF15887">
    <property type="entry name" value="Peptidase_Mx"/>
    <property type="match status" value="1"/>
</dbReference>
<dbReference type="InterPro" id="IPR011201">
    <property type="entry name" value="Zinc-ribbon_6_bact"/>
</dbReference>
<feature type="domain" description="Zinc-ribbon" evidence="1">
    <location>
        <begin position="3"/>
        <end position="97"/>
    </location>
</feature>
<dbReference type="GeneID" id="45235803"/>
<evidence type="ECO:0000313" key="3">
    <source>
        <dbReference type="Proteomes" id="UP000000430"/>
    </source>
</evidence>
<dbReference type="eggNOG" id="COG4307">
    <property type="taxonomic scope" value="Bacteria"/>
</dbReference>
<accession>Q6F6P1</accession>
<dbReference type="Proteomes" id="UP000000430">
    <property type="component" value="Chromosome"/>
</dbReference>
<dbReference type="STRING" id="202950.GCA_001485005_01582"/>